<evidence type="ECO:0000313" key="2">
    <source>
        <dbReference type="EMBL" id="AOW00841.1"/>
    </source>
</evidence>
<keyword evidence="1" id="KW-0812">Transmembrane</keyword>
<dbReference type="EMBL" id="CP017553">
    <property type="protein sequence ID" value="AOW00841.1"/>
    <property type="molecule type" value="Genomic_DNA"/>
</dbReference>
<reference evidence="2 3" key="1">
    <citation type="journal article" date="2016" name="PLoS ONE">
        <title>Sequence Assembly of Yarrowia lipolytica Strain W29/CLIB89 Shows Transposable Element Diversity.</title>
        <authorList>
            <person name="Magnan C."/>
            <person name="Yu J."/>
            <person name="Chang I."/>
            <person name="Jahn E."/>
            <person name="Kanomata Y."/>
            <person name="Wu J."/>
            <person name="Zeller M."/>
            <person name="Oakes M."/>
            <person name="Baldi P."/>
            <person name="Sandmeyer S."/>
        </authorList>
    </citation>
    <scope>NUCLEOTIDE SEQUENCE [LARGE SCALE GENOMIC DNA]</scope>
    <source>
        <strain evidence="3">CLIB89(W29)</strain>
    </source>
</reference>
<proteinExistence type="predicted"/>
<evidence type="ECO:0000313" key="3">
    <source>
        <dbReference type="Proteomes" id="UP000182444"/>
    </source>
</evidence>
<dbReference type="GeneID" id="94582538"/>
<evidence type="ECO:0000256" key="1">
    <source>
        <dbReference type="SAM" id="Phobius"/>
    </source>
</evidence>
<dbReference type="RefSeq" id="XP_068137973.1">
    <property type="nucleotide sequence ID" value="XM_068281872.1"/>
</dbReference>
<sequence>MRRSLSSRDPRYYAMVLSAGRTEDNGISRLRRIERCYYLLRLGGLFVVCAVLFPFRLVCCLCHYPGGIISGCAGGVNAYQLGSDREASVYSVSDNLRGSRCGSVTRESDTSWVW</sequence>
<feature type="transmembrane region" description="Helical" evidence="1">
    <location>
        <begin position="38"/>
        <end position="55"/>
    </location>
</feature>
<keyword evidence="1" id="KW-0472">Membrane</keyword>
<dbReference type="AlphaFoldDB" id="A0A1D8N5C6"/>
<protein>
    <submittedName>
        <fullName evidence="2">Uncharacterized protein</fullName>
    </submittedName>
</protein>
<dbReference type="Proteomes" id="UP000182444">
    <property type="component" value="Chromosome 1A"/>
</dbReference>
<accession>A0A1D8N5C6</accession>
<dbReference type="VEuPathDB" id="FungiDB:YALI1_A19249g"/>
<keyword evidence="1" id="KW-1133">Transmembrane helix</keyword>
<name>A0A1D8N5C6_YARLL</name>
<gene>
    <name evidence="2" type="ORF">YALI1_A19249g</name>
</gene>
<organism evidence="2 3">
    <name type="scientific">Yarrowia lipolytica</name>
    <name type="common">Candida lipolytica</name>
    <dbReference type="NCBI Taxonomy" id="4952"/>
    <lineage>
        <taxon>Eukaryota</taxon>
        <taxon>Fungi</taxon>
        <taxon>Dikarya</taxon>
        <taxon>Ascomycota</taxon>
        <taxon>Saccharomycotina</taxon>
        <taxon>Dipodascomycetes</taxon>
        <taxon>Dipodascales</taxon>
        <taxon>Dipodascales incertae sedis</taxon>
        <taxon>Yarrowia</taxon>
    </lineage>
</organism>